<dbReference type="CDD" id="cd14342">
    <property type="entry name" value="UBA_TAP-C"/>
    <property type="match status" value="1"/>
</dbReference>
<dbReference type="Gene3D" id="3.80.10.10">
    <property type="entry name" value="Ribonuclease Inhibitor"/>
    <property type="match status" value="1"/>
</dbReference>
<dbReference type="FunFam" id="1.10.8.10:FF:000018">
    <property type="entry name" value="Nuclear RNA export factor 1"/>
    <property type="match status" value="1"/>
</dbReference>
<reference evidence="11" key="2">
    <citation type="submission" date="2022-06" db="UniProtKB">
        <authorList>
            <consortium name="EnsemblMetazoa"/>
        </authorList>
    </citation>
    <scope>IDENTIFICATION</scope>
</reference>
<dbReference type="SUPFAM" id="SSF52058">
    <property type="entry name" value="L domain-like"/>
    <property type="match status" value="1"/>
</dbReference>
<dbReference type="KEGG" id="api:103310653"/>
<evidence type="ECO:0000256" key="8">
    <source>
        <dbReference type="SAM" id="MobiDB-lite"/>
    </source>
</evidence>
<dbReference type="PROSITE" id="PS51450">
    <property type="entry name" value="LRR"/>
    <property type="match status" value="1"/>
</dbReference>
<dbReference type="SUPFAM" id="SSF46934">
    <property type="entry name" value="UBA-like"/>
    <property type="match status" value="1"/>
</dbReference>
<dbReference type="InterPro" id="IPR032675">
    <property type="entry name" value="LRR_dom_sf"/>
</dbReference>
<keyword evidence="7" id="KW-0539">Nucleus</keyword>
<evidence type="ECO:0008006" key="13">
    <source>
        <dbReference type="Google" id="ProtNLM"/>
    </source>
</evidence>
<reference evidence="12" key="1">
    <citation type="submission" date="2010-06" db="EMBL/GenBank/DDBJ databases">
        <authorList>
            <person name="Jiang H."/>
            <person name="Abraham K."/>
            <person name="Ali S."/>
            <person name="Alsbrooks S.L."/>
            <person name="Anim B.N."/>
            <person name="Anosike U.S."/>
            <person name="Attaway T."/>
            <person name="Bandaranaike D.P."/>
            <person name="Battles P.K."/>
            <person name="Bell S.N."/>
            <person name="Bell A.V."/>
            <person name="Beltran B."/>
            <person name="Bickham C."/>
            <person name="Bustamante Y."/>
            <person name="Caleb T."/>
            <person name="Canada A."/>
            <person name="Cardenas V."/>
            <person name="Carter K."/>
            <person name="Chacko J."/>
            <person name="Chandrabose M.N."/>
            <person name="Chavez D."/>
            <person name="Chavez A."/>
            <person name="Chen L."/>
            <person name="Chu H.-S."/>
            <person name="Claassen K.J."/>
            <person name="Cockrell R."/>
            <person name="Collins M."/>
            <person name="Cooper J.A."/>
            <person name="Cree A."/>
            <person name="Curry S.M."/>
            <person name="Da Y."/>
            <person name="Dao M.D."/>
            <person name="Das B."/>
            <person name="Davila M.-L."/>
            <person name="Davy-Carroll L."/>
            <person name="Denson S."/>
            <person name="Dinh H."/>
            <person name="Ebong V.E."/>
            <person name="Edwards J.R."/>
            <person name="Egan A."/>
            <person name="El-Daye J."/>
            <person name="Escobedo L."/>
            <person name="Fernandez S."/>
            <person name="Fernando P.R."/>
            <person name="Flagg N."/>
            <person name="Forbes L.D."/>
            <person name="Fowler R.G."/>
            <person name="Fu Q."/>
            <person name="Gabisi R.A."/>
            <person name="Ganer J."/>
            <person name="Garbino Pronczuk A."/>
            <person name="Garcia R.M."/>
            <person name="Garner T."/>
            <person name="Garrett T.E."/>
            <person name="Gonzalez D.A."/>
            <person name="Hamid H."/>
            <person name="Hawkins E.S."/>
            <person name="Hirani K."/>
            <person name="Hogues M.E."/>
            <person name="Hollins B."/>
            <person name="Hsiao C.-H."/>
            <person name="Jabil R."/>
            <person name="James M.L."/>
            <person name="Jhangiani S.N."/>
            <person name="Johnson B."/>
            <person name="Johnson Q."/>
            <person name="Joshi V."/>
            <person name="Kalu J.B."/>
            <person name="Kam C."/>
            <person name="Kashfia A."/>
            <person name="Keebler J."/>
            <person name="Kisamo H."/>
            <person name="Kovar C.L."/>
            <person name="Lago L.A."/>
            <person name="Lai C.-Y."/>
            <person name="Laidlaw J."/>
            <person name="Lara F."/>
            <person name="Le T.-K."/>
            <person name="Lee S.L."/>
            <person name="Legall F.H."/>
            <person name="Lemon S.J."/>
            <person name="Lewis L.R."/>
            <person name="Li B."/>
            <person name="Liu Y."/>
            <person name="Liu Y.-S."/>
            <person name="Lopez J."/>
            <person name="Lozado R.J."/>
            <person name="Lu J."/>
            <person name="Madu R.C."/>
            <person name="Maheshwari M."/>
            <person name="Maheshwari R."/>
            <person name="Malloy K."/>
            <person name="Martinez E."/>
            <person name="Mathew T."/>
            <person name="Mercado I.C."/>
            <person name="Mercado C."/>
            <person name="Meyer B."/>
            <person name="Montgomery K."/>
            <person name="Morgan M.B."/>
            <person name="Munidasa M."/>
            <person name="Nazareth L.V."/>
            <person name="Nelson J."/>
            <person name="Ng B.M."/>
            <person name="Nguyen N.B."/>
            <person name="Nguyen P.Q."/>
            <person name="Nguyen T."/>
            <person name="Obregon M."/>
            <person name="Okwuonu G.O."/>
            <person name="Onwere C.G."/>
            <person name="Orozco G."/>
            <person name="Parra A."/>
            <person name="Patel S."/>
            <person name="Patil S."/>
            <person name="Perez A."/>
            <person name="Perez Y."/>
            <person name="Pham C."/>
            <person name="Primus E.L."/>
            <person name="Pu L.-L."/>
            <person name="Puazo M."/>
            <person name="Qin X."/>
            <person name="Quiroz J.B."/>
            <person name="Reese J."/>
            <person name="Richards S."/>
            <person name="Rives C.M."/>
            <person name="Robberts R."/>
            <person name="Ruiz S.J."/>
            <person name="Ruiz M.J."/>
            <person name="Santibanez J."/>
            <person name="Schneider B.W."/>
            <person name="Sisson I."/>
            <person name="Smith M."/>
            <person name="Sodergren E."/>
            <person name="Song X.-Z."/>
            <person name="Song B.B."/>
            <person name="Summersgill H."/>
            <person name="Thelus R."/>
            <person name="Thornton R.D."/>
            <person name="Trejos Z.Y."/>
            <person name="Usmani K."/>
            <person name="Vattathil S."/>
            <person name="Villasana D."/>
            <person name="Walker D.L."/>
            <person name="Wang S."/>
            <person name="Wang K."/>
            <person name="White C.S."/>
            <person name="Williams A.C."/>
            <person name="Williamson J."/>
            <person name="Wilson K."/>
            <person name="Woghiren I.O."/>
            <person name="Woodworth J.R."/>
            <person name="Worley K.C."/>
            <person name="Wright R.A."/>
            <person name="Wu W."/>
            <person name="Young L."/>
            <person name="Zhang L."/>
            <person name="Zhang J."/>
            <person name="Zhu Y."/>
            <person name="Muzny D.M."/>
            <person name="Weinstock G."/>
            <person name="Gibbs R.A."/>
        </authorList>
    </citation>
    <scope>NUCLEOTIDE SEQUENCE [LARGE SCALE GENOMIC DNA]</scope>
    <source>
        <strain evidence="12">LSR1</strain>
    </source>
</reference>
<keyword evidence="6" id="KW-0509">mRNA transport</keyword>
<dbReference type="InterPro" id="IPR057125">
    <property type="entry name" value="NXF1/2/3/5-like_LRR"/>
</dbReference>
<dbReference type="Proteomes" id="UP000007819">
    <property type="component" value="Chromosome X"/>
</dbReference>
<keyword evidence="5" id="KW-0677">Repeat</keyword>
<evidence type="ECO:0000313" key="11">
    <source>
        <dbReference type="EnsemblMetazoa" id="XP_016663786.1"/>
    </source>
</evidence>
<dbReference type="GO" id="GO:0016973">
    <property type="term" value="P:poly(A)+ mRNA export from nucleus"/>
    <property type="evidence" value="ECO:0007669"/>
    <property type="project" value="TreeGrafter"/>
</dbReference>
<dbReference type="GO" id="GO:0003723">
    <property type="term" value="F:RNA binding"/>
    <property type="evidence" value="ECO:0007669"/>
    <property type="project" value="TreeGrafter"/>
</dbReference>
<dbReference type="Gene3D" id="3.10.450.50">
    <property type="match status" value="1"/>
</dbReference>
<dbReference type="OrthoDB" id="25872at2759"/>
<keyword evidence="12" id="KW-1185">Reference proteome</keyword>
<dbReference type="PROSITE" id="PS51281">
    <property type="entry name" value="TAP_C"/>
    <property type="match status" value="1"/>
</dbReference>
<feature type="domain" description="NTF2" evidence="9">
    <location>
        <begin position="203"/>
        <end position="355"/>
    </location>
</feature>
<sequence length="578" mass="65553">MATRYNPSTKSLDLSQFHACSVFTNNQLFVPLNQPAVLLVAINMVAQHTKHDLYGLSLENNHIYLDEGLVWIRRLFPELKVLDFAGNKFSDLKDLRCLSGYTIRELNLSRNPMSNTEDKERYKRYAHFYASDLTPLTIYSYYLCSRNVQKYFPMLNKLDNAELLSRYSAAIIGSKFKMPINLGNSYPIPEGHNPELPNPIMTLVESFLNLYYILYDNQVSRQTLSEAYHINATFTLSSCFLFKKVPNSLSKYLPESRNFLKSDQNRHGRRQFLHKGKEDIINFLDKLPNTKHDFGSFIVDVPLATAAMVQIVVNGVFAENFKITNYRNIYRSFCRTFCIVPVGSGWNIISDMLFVTIVTDELLLESSKRFHVFKSKPVSPKIDNLNGNSNQNGTIFMEDTEEMAGMESPLSYQQPPIPRCPPPSYQQSIFSSYQLSSTAPINPQQSSPYQGCIHTSTQQVQQMAPAATENSQPDLQHQSNSSFPIGDTISPSTTAFPTPSTPASLPVNQFSTEVPVNLMRDTNANPDKMTMVKSFSKESGMNIEWAEKCLEENYWDYAKAVSCFSGLKANIPPIAFIH</sequence>
<dbReference type="SUPFAM" id="SSF54427">
    <property type="entry name" value="NTF2-like"/>
    <property type="match status" value="1"/>
</dbReference>
<evidence type="ECO:0000259" key="9">
    <source>
        <dbReference type="PROSITE" id="PS50177"/>
    </source>
</evidence>
<dbReference type="GO" id="GO:0005634">
    <property type="term" value="C:nucleus"/>
    <property type="evidence" value="ECO:0007669"/>
    <property type="project" value="UniProtKB-SubCell"/>
</dbReference>
<evidence type="ECO:0000256" key="7">
    <source>
        <dbReference type="ARBA" id="ARBA00023242"/>
    </source>
</evidence>
<evidence type="ECO:0000259" key="10">
    <source>
        <dbReference type="PROSITE" id="PS51281"/>
    </source>
</evidence>
<feature type="domain" description="TAP-C" evidence="10">
    <location>
        <begin position="526"/>
        <end position="578"/>
    </location>
</feature>
<organism evidence="11 12">
    <name type="scientific">Acyrthosiphon pisum</name>
    <name type="common">Pea aphid</name>
    <dbReference type="NCBI Taxonomy" id="7029"/>
    <lineage>
        <taxon>Eukaryota</taxon>
        <taxon>Metazoa</taxon>
        <taxon>Ecdysozoa</taxon>
        <taxon>Arthropoda</taxon>
        <taxon>Hexapoda</taxon>
        <taxon>Insecta</taxon>
        <taxon>Pterygota</taxon>
        <taxon>Neoptera</taxon>
        <taxon>Paraneoptera</taxon>
        <taxon>Hemiptera</taxon>
        <taxon>Sternorrhyncha</taxon>
        <taxon>Aphidomorpha</taxon>
        <taxon>Aphidoidea</taxon>
        <taxon>Aphididae</taxon>
        <taxon>Macrosiphini</taxon>
        <taxon>Acyrthosiphon</taxon>
    </lineage>
</organism>
<dbReference type="PROSITE" id="PS50177">
    <property type="entry name" value="NTF2_DOMAIN"/>
    <property type="match status" value="1"/>
</dbReference>
<evidence type="ECO:0000256" key="5">
    <source>
        <dbReference type="ARBA" id="ARBA00022737"/>
    </source>
</evidence>
<dbReference type="InterPro" id="IPR018222">
    <property type="entry name" value="Nuclear_transport_factor_2_euk"/>
</dbReference>
<dbReference type="Gene3D" id="1.10.8.10">
    <property type="entry name" value="DNA helicase RuvA subunit, C-terminal domain"/>
    <property type="match status" value="1"/>
</dbReference>
<dbReference type="PANTHER" id="PTHR10662">
    <property type="entry name" value="NUCLEAR RNA EXPORT FACTOR"/>
    <property type="match status" value="1"/>
</dbReference>
<dbReference type="RefSeq" id="XP_016663786.1">
    <property type="nucleotide sequence ID" value="XM_016808297.1"/>
</dbReference>
<comment type="similarity">
    <text evidence="2">Belongs to the NXF family.</text>
</comment>
<name>A0A8R2H7Q3_ACYPI</name>
<dbReference type="Pfam" id="PF24048">
    <property type="entry name" value="LRR_NXF1-5"/>
    <property type="match status" value="1"/>
</dbReference>
<evidence type="ECO:0000256" key="6">
    <source>
        <dbReference type="ARBA" id="ARBA00022816"/>
    </source>
</evidence>
<dbReference type="InterPro" id="IPR030217">
    <property type="entry name" value="NXF_fam"/>
</dbReference>
<evidence type="ECO:0000256" key="2">
    <source>
        <dbReference type="ARBA" id="ARBA00009285"/>
    </source>
</evidence>
<proteinExistence type="inferred from homology"/>
<comment type="subcellular location">
    <subcellularLocation>
        <location evidence="1">Nucleus</location>
    </subcellularLocation>
</comment>
<evidence type="ECO:0000313" key="12">
    <source>
        <dbReference type="Proteomes" id="UP000007819"/>
    </source>
</evidence>
<dbReference type="GeneID" id="103310653"/>
<dbReference type="InterPro" id="IPR032710">
    <property type="entry name" value="NTF2-like_dom_sf"/>
</dbReference>
<accession>A0A8R2H7Q3</accession>
<evidence type="ECO:0000256" key="1">
    <source>
        <dbReference type="ARBA" id="ARBA00004123"/>
    </source>
</evidence>
<dbReference type="InterPro" id="IPR002075">
    <property type="entry name" value="NTF2_dom"/>
</dbReference>
<feature type="region of interest" description="Disordered" evidence="8">
    <location>
        <begin position="404"/>
        <end position="423"/>
    </location>
</feature>
<dbReference type="AlphaFoldDB" id="A0A8R2H7Q3"/>
<evidence type="ECO:0000256" key="3">
    <source>
        <dbReference type="ARBA" id="ARBA00022448"/>
    </source>
</evidence>
<dbReference type="InterPro" id="IPR009060">
    <property type="entry name" value="UBA-like_sf"/>
</dbReference>
<dbReference type="EnsemblMetazoa" id="XM_016808297.1">
    <property type="protein sequence ID" value="XP_016663786.1"/>
    <property type="gene ID" value="LOC103310653"/>
</dbReference>
<dbReference type="Pfam" id="PF03943">
    <property type="entry name" value="TAP_C"/>
    <property type="match status" value="1"/>
</dbReference>
<keyword evidence="4" id="KW-0433">Leucine-rich repeat</keyword>
<keyword evidence="3" id="KW-0813">Transport</keyword>
<dbReference type="PANTHER" id="PTHR10662:SF22">
    <property type="entry name" value="NUCLEAR RNA EXPORT FACTOR 1"/>
    <property type="match status" value="1"/>
</dbReference>
<evidence type="ECO:0000256" key="4">
    <source>
        <dbReference type="ARBA" id="ARBA00022614"/>
    </source>
</evidence>
<dbReference type="InterPro" id="IPR001611">
    <property type="entry name" value="Leu-rich_rpt"/>
</dbReference>
<dbReference type="SMART" id="SM00804">
    <property type="entry name" value="TAP_C"/>
    <property type="match status" value="1"/>
</dbReference>
<dbReference type="InterPro" id="IPR005637">
    <property type="entry name" value="TAP_C_dom"/>
</dbReference>
<protein>
    <recommendedName>
        <fullName evidence="13">Nuclear RNA export factor 1</fullName>
    </recommendedName>
</protein>
<dbReference type="Pfam" id="PF22602">
    <property type="entry name" value="NXF_NTF2"/>
    <property type="match status" value="1"/>
</dbReference>